<accession>W6UNW2</accession>
<dbReference type="EMBL" id="APAU02000186">
    <property type="protein sequence ID" value="EUB55079.1"/>
    <property type="molecule type" value="Genomic_DNA"/>
</dbReference>
<protein>
    <submittedName>
        <fullName evidence="2">Uncharacterized protein</fullName>
    </submittedName>
</protein>
<dbReference type="Proteomes" id="UP000019149">
    <property type="component" value="Unassembled WGS sequence"/>
</dbReference>
<dbReference type="GeneID" id="36345761"/>
<evidence type="ECO:0000256" key="1">
    <source>
        <dbReference type="SAM" id="MobiDB-lite"/>
    </source>
</evidence>
<organism evidence="2 3">
    <name type="scientific">Echinococcus granulosus</name>
    <name type="common">Hydatid tapeworm</name>
    <dbReference type="NCBI Taxonomy" id="6210"/>
    <lineage>
        <taxon>Eukaryota</taxon>
        <taxon>Metazoa</taxon>
        <taxon>Spiralia</taxon>
        <taxon>Lophotrochozoa</taxon>
        <taxon>Platyhelminthes</taxon>
        <taxon>Cestoda</taxon>
        <taxon>Eucestoda</taxon>
        <taxon>Cyclophyllidea</taxon>
        <taxon>Taeniidae</taxon>
        <taxon>Echinococcus</taxon>
        <taxon>Echinococcus granulosus group</taxon>
    </lineage>
</organism>
<evidence type="ECO:0000313" key="2">
    <source>
        <dbReference type="EMBL" id="EUB55079.1"/>
    </source>
</evidence>
<evidence type="ECO:0000313" key="3">
    <source>
        <dbReference type="Proteomes" id="UP000019149"/>
    </source>
</evidence>
<sequence>MQDVTCDVDEKAKVFAKMISRIDLTWLSPLLQTEYWRFVKEYSELFITEYSAATLACYPMKSDGNAMEQKPGPSPNFSSTYSGSSRGHLRLLSYASDGQHDLWDMPVIPSLLCVGEPMSSFNRILVNDTRVYEGRSVNVDPFGIPATFSTAVVADYAMAKDVVADTLIENGQMMEGAGKTPKSDQTSDPKRMESRALAKLT</sequence>
<gene>
    <name evidence="2" type="ORF">EGR_10046</name>
</gene>
<keyword evidence="3" id="KW-1185">Reference proteome</keyword>
<dbReference type="RefSeq" id="XP_024346275.1">
    <property type="nucleotide sequence ID" value="XM_024499295.1"/>
</dbReference>
<comment type="caution">
    <text evidence="2">The sequence shown here is derived from an EMBL/GenBank/DDBJ whole genome shotgun (WGS) entry which is preliminary data.</text>
</comment>
<reference evidence="2 3" key="1">
    <citation type="journal article" date="2013" name="Nat. Genet.">
        <title>The genome of the hydatid tapeworm Echinococcus granulosus.</title>
        <authorList>
            <person name="Zheng H."/>
            <person name="Zhang W."/>
            <person name="Zhang L."/>
            <person name="Zhang Z."/>
            <person name="Li J."/>
            <person name="Lu G."/>
            <person name="Zhu Y."/>
            <person name="Wang Y."/>
            <person name="Huang Y."/>
            <person name="Liu J."/>
            <person name="Kang H."/>
            <person name="Chen J."/>
            <person name="Wang L."/>
            <person name="Chen A."/>
            <person name="Yu S."/>
            <person name="Gao Z."/>
            <person name="Jin L."/>
            <person name="Gu W."/>
            <person name="Wang Z."/>
            <person name="Zhao L."/>
            <person name="Shi B."/>
            <person name="Wen H."/>
            <person name="Lin R."/>
            <person name="Jones M.K."/>
            <person name="Brejova B."/>
            <person name="Vinar T."/>
            <person name="Zhao G."/>
            <person name="McManus D.P."/>
            <person name="Chen Z."/>
            <person name="Zhou Y."/>
            <person name="Wang S."/>
        </authorList>
    </citation>
    <scope>NUCLEOTIDE SEQUENCE [LARGE SCALE GENOMIC DNA]</scope>
</reference>
<name>W6UNW2_ECHGR</name>
<dbReference type="KEGG" id="egl:EGR_10046"/>
<dbReference type="AlphaFoldDB" id="W6UNW2"/>
<proteinExistence type="predicted"/>
<feature type="compositionally biased region" description="Basic and acidic residues" evidence="1">
    <location>
        <begin position="181"/>
        <end position="201"/>
    </location>
</feature>
<feature type="region of interest" description="Disordered" evidence="1">
    <location>
        <begin position="173"/>
        <end position="201"/>
    </location>
</feature>
<dbReference type="CTD" id="36345761"/>